<dbReference type="InterPro" id="IPR036661">
    <property type="entry name" value="Luciferase-like_sf"/>
</dbReference>
<accession>A0A150RWR3</accession>
<dbReference type="AlphaFoldDB" id="A0A150RWR3"/>
<dbReference type="SUPFAM" id="SSF51679">
    <property type="entry name" value="Bacterial luciferase-like"/>
    <property type="match status" value="1"/>
</dbReference>
<dbReference type="EMBL" id="JEMB01001903">
    <property type="protein sequence ID" value="KYF84556.1"/>
    <property type="molecule type" value="Genomic_DNA"/>
</dbReference>
<comment type="similarity">
    <text evidence="1">To bacterial alkanal monooxygenase alpha and beta chains.</text>
</comment>
<dbReference type="Gene3D" id="3.20.20.30">
    <property type="entry name" value="Luciferase-like domain"/>
    <property type="match status" value="1"/>
</dbReference>
<proteinExistence type="predicted"/>
<evidence type="ECO:0000313" key="5">
    <source>
        <dbReference type="Proteomes" id="UP000075635"/>
    </source>
</evidence>
<dbReference type="Proteomes" id="UP000075635">
    <property type="component" value="Unassembled WGS sequence"/>
</dbReference>
<sequence length="335" mass="36231">MKLSVLDHSLIVSGGTAADAFRNTVELARAAESLGYHRFWLAEHHGSGHFAGVAPEVMIARVASMTSRIRVGSGGVLLTHYSPFKVAEVFRLLAAMFPGRIDLGIGRSSGSSDAMSRALAYGAPSKGDIFPQKLADLIAFMTGAPPASEELRDVQVRPAIDEFPEIWSLGTGEQSAALAARHGLAFCFAHFFNPVSGGVFARGYRAQFQPSGTLSAPRSALGVYVICADTAGEARRLARTNDLLAVRTRRVIDGPVPSVEEADAYPYNAEDLQTIEFDRKRLVAGEPAEVKEQLLRMAADYQVDELLITTICHDHRVRLRSYELLADTFALRGAA</sequence>
<dbReference type="GO" id="GO:0016705">
    <property type="term" value="F:oxidoreductase activity, acting on paired donors, with incorporation or reduction of molecular oxygen"/>
    <property type="evidence" value="ECO:0007669"/>
    <property type="project" value="InterPro"/>
</dbReference>
<dbReference type="InterPro" id="IPR050766">
    <property type="entry name" value="Bact_Lucif_Oxidored"/>
</dbReference>
<comment type="caution">
    <text evidence="4">The sequence shown here is derived from an EMBL/GenBank/DDBJ whole genome shotgun (WGS) entry which is preliminary data.</text>
</comment>
<dbReference type="NCBIfam" id="TIGR03558">
    <property type="entry name" value="oxido_grp_1"/>
    <property type="match status" value="1"/>
</dbReference>
<dbReference type="GO" id="GO:0005829">
    <property type="term" value="C:cytosol"/>
    <property type="evidence" value="ECO:0007669"/>
    <property type="project" value="TreeGrafter"/>
</dbReference>
<organism evidence="4 5">
    <name type="scientific">Sorangium cellulosum</name>
    <name type="common">Polyangium cellulosum</name>
    <dbReference type="NCBI Taxonomy" id="56"/>
    <lineage>
        <taxon>Bacteria</taxon>
        <taxon>Pseudomonadati</taxon>
        <taxon>Myxococcota</taxon>
        <taxon>Polyangia</taxon>
        <taxon>Polyangiales</taxon>
        <taxon>Polyangiaceae</taxon>
        <taxon>Sorangium</taxon>
    </lineage>
</organism>
<feature type="domain" description="Luciferase-like" evidence="3">
    <location>
        <begin position="14"/>
        <end position="297"/>
    </location>
</feature>
<evidence type="ECO:0000256" key="1">
    <source>
        <dbReference type="ARBA" id="ARBA00007789"/>
    </source>
</evidence>
<dbReference type="CDD" id="cd00347">
    <property type="entry name" value="Flavin_utilizing_monoxygenases"/>
    <property type="match status" value="1"/>
</dbReference>
<protein>
    <recommendedName>
        <fullName evidence="2">Luciferase-like monooxygenase</fullName>
    </recommendedName>
</protein>
<evidence type="ECO:0000256" key="2">
    <source>
        <dbReference type="ARBA" id="ARBA00074555"/>
    </source>
</evidence>
<dbReference type="InterPro" id="IPR011251">
    <property type="entry name" value="Luciferase-like_dom"/>
</dbReference>
<evidence type="ECO:0000259" key="3">
    <source>
        <dbReference type="Pfam" id="PF00296"/>
    </source>
</evidence>
<dbReference type="Pfam" id="PF00296">
    <property type="entry name" value="Bac_luciferase"/>
    <property type="match status" value="1"/>
</dbReference>
<reference evidence="4 5" key="1">
    <citation type="submission" date="2014-02" db="EMBL/GenBank/DDBJ databases">
        <title>The small core and large imbalanced accessory genome model reveals a collaborative survival strategy of Sorangium cellulosum strains in nature.</title>
        <authorList>
            <person name="Han K."/>
            <person name="Peng R."/>
            <person name="Blom J."/>
            <person name="Li Y.-Z."/>
        </authorList>
    </citation>
    <scope>NUCLEOTIDE SEQUENCE [LARGE SCALE GENOMIC DNA]</scope>
    <source>
        <strain evidence="4 5">So0011-07</strain>
    </source>
</reference>
<dbReference type="PANTHER" id="PTHR30137">
    <property type="entry name" value="LUCIFERASE-LIKE MONOOXYGENASE"/>
    <property type="match status" value="1"/>
</dbReference>
<dbReference type="FunFam" id="3.20.20.30:FF:000002">
    <property type="entry name" value="LLM class flavin-dependent oxidoreductase"/>
    <property type="match status" value="1"/>
</dbReference>
<name>A0A150RWR3_SORCE</name>
<dbReference type="InterPro" id="IPR019949">
    <property type="entry name" value="CmoO-like"/>
</dbReference>
<evidence type="ECO:0000313" key="4">
    <source>
        <dbReference type="EMBL" id="KYF84556.1"/>
    </source>
</evidence>
<gene>
    <name evidence="4" type="ORF">BE17_45780</name>
</gene>
<dbReference type="PANTHER" id="PTHR30137:SF6">
    <property type="entry name" value="LUCIFERASE-LIKE MONOOXYGENASE"/>
    <property type="match status" value="1"/>
</dbReference>